<gene>
    <name evidence="8" type="ORF">MXMO3_00892</name>
</gene>
<evidence type="ECO:0000256" key="4">
    <source>
        <dbReference type="ARBA" id="ARBA00023125"/>
    </source>
</evidence>
<feature type="domain" description="RNA polymerase sigma factor 70 region 4 type 2" evidence="7">
    <location>
        <begin position="137"/>
        <end position="179"/>
    </location>
</feature>
<dbReference type="RefSeq" id="WP_117395071.1">
    <property type="nucleotide sequence ID" value="NZ_CP021330.1"/>
</dbReference>
<feature type="domain" description="RNA polymerase sigma-70 region 2" evidence="6">
    <location>
        <begin position="24"/>
        <end position="85"/>
    </location>
</feature>
<name>A0A2R4MBV2_9HYPH</name>
<dbReference type="InterPro" id="IPR014284">
    <property type="entry name" value="RNA_pol_sigma-70_dom"/>
</dbReference>
<dbReference type="Gene3D" id="1.10.10.10">
    <property type="entry name" value="Winged helix-like DNA-binding domain superfamily/Winged helix DNA-binding domain"/>
    <property type="match status" value="1"/>
</dbReference>
<keyword evidence="2" id="KW-0805">Transcription regulation</keyword>
<sequence length="269" mass="29981">MTQEISTHIENAQQGDAAALDHVVRHCQDRVHRLALRMLADEDQALDATQEILIRIVTKLSTFRGEAKFDTWAYRIATNYLLTARKVRANDPALTFNQFASDLTQDLVDDQNAAPDDHTMINEFRIKCTMAMGLCLDRNHRAAYVLGDIFELEHKEAAEVLEIEPATFRKRLSRARDKIVAFTAQSCGLANPKAPCRCNKKLPHALATGCVAHKPNPIFADAPSYAEAKEYAQTTVDALLASKLQNATGSLKSPKDFAREILSLVEPQH</sequence>
<dbReference type="STRING" id="1122213.GCA_000423365_01904"/>
<keyword evidence="9" id="KW-1185">Reference proteome</keyword>
<dbReference type="InterPro" id="IPR036388">
    <property type="entry name" value="WH-like_DNA-bd_sf"/>
</dbReference>
<dbReference type="AlphaFoldDB" id="A0A2R4MBV2"/>
<evidence type="ECO:0000256" key="1">
    <source>
        <dbReference type="ARBA" id="ARBA00010641"/>
    </source>
</evidence>
<keyword evidence="4" id="KW-0238">DNA-binding</keyword>
<dbReference type="Pfam" id="PF04542">
    <property type="entry name" value="Sigma70_r2"/>
    <property type="match status" value="1"/>
</dbReference>
<dbReference type="NCBIfam" id="TIGR02937">
    <property type="entry name" value="sigma70-ECF"/>
    <property type="match status" value="1"/>
</dbReference>
<dbReference type="PANTHER" id="PTHR43133">
    <property type="entry name" value="RNA POLYMERASE ECF-TYPE SIGMA FACTO"/>
    <property type="match status" value="1"/>
</dbReference>
<dbReference type="SUPFAM" id="SSF88946">
    <property type="entry name" value="Sigma2 domain of RNA polymerase sigma factors"/>
    <property type="match status" value="1"/>
</dbReference>
<evidence type="ECO:0000256" key="2">
    <source>
        <dbReference type="ARBA" id="ARBA00023015"/>
    </source>
</evidence>
<dbReference type="InterPro" id="IPR039425">
    <property type="entry name" value="RNA_pol_sigma-70-like"/>
</dbReference>
<dbReference type="Pfam" id="PF08281">
    <property type="entry name" value="Sigma70_r4_2"/>
    <property type="match status" value="1"/>
</dbReference>
<keyword evidence="5" id="KW-0804">Transcription</keyword>
<evidence type="ECO:0000259" key="6">
    <source>
        <dbReference type="Pfam" id="PF04542"/>
    </source>
</evidence>
<evidence type="ECO:0000313" key="9">
    <source>
        <dbReference type="Proteomes" id="UP000258927"/>
    </source>
</evidence>
<dbReference type="InterPro" id="IPR013249">
    <property type="entry name" value="RNA_pol_sigma70_r4_t2"/>
</dbReference>
<dbReference type="PANTHER" id="PTHR43133:SF8">
    <property type="entry name" value="RNA POLYMERASE SIGMA FACTOR HI_1459-RELATED"/>
    <property type="match status" value="1"/>
</dbReference>
<dbReference type="GO" id="GO:0016987">
    <property type="term" value="F:sigma factor activity"/>
    <property type="evidence" value="ECO:0007669"/>
    <property type="project" value="UniProtKB-KW"/>
</dbReference>
<dbReference type="Gene3D" id="1.10.1740.10">
    <property type="match status" value="1"/>
</dbReference>
<proteinExistence type="inferred from homology"/>
<dbReference type="GO" id="GO:0006352">
    <property type="term" value="P:DNA-templated transcription initiation"/>
    <property type="evidence" value="ECO:0007669"/>
    <property type="project" value="InterPro"/>
</dbReference>
<dbReference type="EMBL" id="CP021330">
    <property type="protein sequence ID" value="AVX03424.1"/>
    <property type="molecule type" value="Genomic_DNA"/>
</dbReference>
<reference evidence="8 9" key="1">
    <citation type="submission" date="2017-05" db="EMBL/GenBank/DDBJ databases">
        <title>Genome Analysis of Maritalea myrionectae HL2708#5.</title>
        <authorList>
            <consortium name="Cotde Inc.-PKNU"/>
            <person name="Jang D."/>
            <person name="Oh H.-M."/>
        </authorList>
    </citation>
    <scope>NUCLEOTIDE SEQUENCE [LARGE SCALE GENOMIC DNA]</scope>
    <source>
        <strain evidence="8 9">HL2708#5</strain>
    </source>
</reference>
<organism evidence="8 9">
    <name type="scientific">Maritalea myrionectae</name>
    <dbReference type="NCBI Taxonomy" id="454601"/>
    <lineage>
        <taxon>Bacteria</taxon>
        <taxon>Pseudomonadati</taxon>
        <taxon>Pseudomonadota</taxon>
        <taxon>Alphaproteobacteria</taxon>
        <taxon>Hyphomicrobiales</taxon>
        <taxon>Devosiaceae</taxon>
        <taxon>Maritalea</taxon>
    </lineage>
</organism>
<dbReference type="InterPro" id="IPR007627">
    <property type="entry name" value="RNA_pol_sigma70_r2"/>
</dbReference>
<dbReference type="SUPFAM" id="SSF88659">
    <property type="entry name" value="Sigma3 and sigma4 domains of RNA polymerase sigma factors"/>
    <property type="match status" value="1"/>
</dbReference>
<protein>
    <submittedName>
        <fullName evidence="8">ECF RNA polymerase sigma factor SigW</fullName>
    </submittedName>
</protein>
<evidence type="ECO:0000256" key="3">
    <source>
        <dbReference type="ARBA" id="ARBA00023082"/>
    </source>
</evidence>
<dbReference type="InterPro" id="IPR013325">
    <property type="entry name" value="RNA_pol_sigma_r2"/>
</dbReference>
<keyword evidence="3" id="KW-0731">Sigma factor</keyword>
<dbReference type="Proteomes" id="UP000258927">
    <property type="component" value="Chromosome"/>
</dbReference>
<dbReference type="KEGG" id="mmyr:MXMO3_00892"/>
<dbReference type="GO" id="GO:0003677">
    <property type="term" value="F:DNA binding"/>
    <property type="evidence" value="ECO:0007669"/>
    <property type="project" value="UniProtKB-KW"/>
</dbReference>
<evidence type="ECO:0000259" key="7">
    <source>
        <dbReference type="Pfam" id="PF08281"/>
    </source>
</evidence>
<dbReference type="InterPro" id="IPR013324">
    <property type="entry name" value="RNA_pol_sigma_r3/r4-like"/>
</dbReference>
<comment type="similarity">
    <text evidence="1">Belongs to the sigma-70 factor family. ECF subfamily.</text>
</comment>
<accession>A0A2R4MBV2</accession>
<evidence type="ECO:0000313" key="8">
    <source>
        <dbReference type="EMBL" id="AVX03424.1"/>
    </source>
</evidence>
<evidence type="ECO:0000256" key="5">
    <source>
        <dbReference type="ARBA" id="ARBA00023163"/>
    </source>
</evidence>